<dbReference type="Proteomes" id="UP000292957">
    <property type="component" value="Unassembled WGS sequence"/>
</dbReference>
<name>A0A4V2K1Y6_9APHY</name>
<evidence type="ECO:0000313" key="1">
    <source>
        <dbReference type="EMBL" id="TBU34593.1"/>
    </source>
</evidence>
<dbReference type="AlphaFoldDB" id="A0A4V2K1Y6"/>
<accession>A0A4V2K1Y6</accession>
<dbReference type="EMBL" id="ML143388">
    <property type="protein sequence ID" value="TBU34593.1"/>
    <property type="molecule type" value="Genomic_DNA"/>
</dbReference>
<gene>
    <name evidence="1" type="ORF">BD311DRAFT_746431</name>
</gene>
<protein>
    <submittedName>
        <fullName evidence="1">Uncharacterized protein</fullName>
    </submittedName>
</protein>
<reference evidence="1" key="1">
    <citation type="submission" date="2019-01" db="EMBL/GenBank/DDBJ databases">
        <title>Draft genome sequences of three monokaryotic isolates of the white-rot basidiomycete fungus Dichomitus squalens.</title>
        <authorList>
            <consortium name="DOE Joint Genome Institute"/>
            <person name="Lopez S.C."/>
            <person name="Andreopoulos B."/>
            <person name="Pangilinan J."/>
            <person name="Lipzen A."/>
            <person name="Riley R."/>
            <person name="Ahrendt S."/>
            <person name="Ng V."/>
            <person name="Barry K."/>
            <person name="Daum C."/>
            <person name="Grigoriev I.V."/>
            <person name="Hilden K.S."/>
            <person name="Makela M.R."/>
            <person name="de Vries R.P."/>
        </authorList>
    </citation>
    <scope>NUCLEOTIDE SEQUENCE [LARGE SCALE GENOMIC DNA]</scope>
    <source>
        <strain evidence="1">OM18370.1</strain>
    </source>
</reference>
<organism evidence="1">
    <name type="scientific">Dichomitus squalens</name>
    <dbReference type="NCBI Taxonomy" id="114155"/>
    <lineage>
        <taxon>Eukaryota</taxon>
        <taxon>Fungi</taxon>
        <taxon>Dikarya</taxon>
        <taxon>Basidiomycota</taxon>
        <taxon>Agaricomycotina</taxon>
        <taxon>Agaricomycetes</taxon>
        <taxon>Polyporales</taxon>
        <taxon>Polyporaceae</taxon>
        <taxon>Dichomitus</taxon>
    </lineage>
</organism>
<proteinExistence type="predicted"/>
<sequence>MLLLLTSTQLKEYHILSRPLGWHCIRSRGRNSQNLWNRPPNSLRCRDTPPFASGVELGRRGSRGIQERLSRYCARAQLGFV</sequence>